<reference evidence="1" key="1">
    <citation type="submission" date="2014-05" db="EMBL/GenBank/DDBJ databases">
        <title>The transcriptome of the halophilic microalga Tetraselmis sp. GSL018 isolated from the Great Salt Lake, Utah.</title>
        <authorList>
            <person name="Jinkerson R.E."/>
            <person name="D'Adamo S."/>
            <person name="Posewitz M.C."/>
        </authorList>
    </citation>
    <scope>NUCLEOTIDE SEQUENCE</scope>
    <source>
        <strain evidence="1">GSL018</strain>
    </source>
</reference>
<protein>
    <submittedName>
        <fullName evidence="1">Uncharacterized protein</fullName>
    </submittedName>
</protein>
<gene>
    <name evidence="1" type="ORF">TSPGSL018_431</name>
</gene>
<dbReference type="AlphaFoldDB" id="A0A061RJI9"/>
<organism evidence="1">
    <name type="scientific">Tetraselmis sp. GSL018</name>
    <dbReference type="NCBI Taxonomy" id="582737"/>
    <lineage>
        <taxon>Eukaryota</taxon>
        <taxon>Viridiplantae</taxon>
        <taxon>Chlorophyta</taxon>
        <taxon>core chlorophytes</taxon>
        <taxon>Chlorodendrophyceae</taxon>
        <taxon>Chlorodendrales</taxon>
        <taxon>Chlorodendraceae</taxon>
        <taxon>Tetraselmis</taxon>
    </lineage>
</organism>
<proteinExistence type="predicted"/>
<evidence type="ECO:0000313" key="1">
    <source>
        <dbReference type="EMBL" id="JAC72123.1"/>
    </source>
</evidence>
<sequence>MAPRLFFTPDSDATDREKVRKLVAKNYPDLLETGAVKWKQLFACQARRSGGFAPALARKIVAEFNKHNNYKLLSNNMSSWPSQI</sequence>
<name>A0A061RJI9_9CHLO</name>
<accession>A0A061RJI9</accession>
<dbReference type="EMBL" id="GBEZ01013907">
    <property type="protein sequence ID" value="JAC72123.1"/>
    <property type="molecule type" value="Transcribed_RNA"/>
</dbReference>